<comment type="caution">
    <text evidence="2">The sequence shown here is derived from an EMBL/GenBank/DDBJ whole genome shotgun (WGS) entry which is preliminary data.</text>
</comment>
<dbReference type="InterPro" id="IPR007110">
    <property type="entry name" value="Ig-like_dom"/>
</dbReference>
<feature type="domain" description="Ig-like" evidence="1">
    <location>
        <begin position="1"/>
        <end position="68"/>
    </location>
</feature>
<reference evidence="2" key="3">
    <citation type="submission" date="2019-06" db="EMBL/GenBank/DDBJ databases">
        <authorList>
            <person name="Poynton C."/>
            <person name="Hasenbein S."/>
            <person name="Benoit J.B."/>
            <person name="Sepulveda M.S."/>
            <person name="Poelchau M.F."/>
            <person name="Murali S.C."/>
            <person name="Chen S."/>
            <person name="Glastad K.M."/>
            <person name="Werren J.H."/>
            <person name="Vineis J.H."/>
            <person name="Bowen J.L."/>
            <person name="Friedrich M."/>
            <person name="Jones J."/>
            <person name="Robertson H.M."/>
            <person name="Feyereisen R."/>
            <person name="Mechler-Hickson A."/>
            <person name="Mathers N."/>
            <person name="Lee C.E."/>
            <person name="Colbourne J.K."/>
            <person name="Biales A."/>
            <person name="Johnston J.S."/>
            <person name="Wellborn G.A."/>
            <person name="Rosendale A.J."/>
            <person name="Cridge A.G."/>
            <person name="Munoz-Torres M.C."/>
            <person name="Bain P.A."/>
            <person name="Manny A.R."/>
            <person name="Major K.M."/>
            <person name="Lambert F.N."/>
            <person name="Vulpe C.D."/>
            <person name="Tuck P."/>
            <person name="Blalock B.J."/>
            <person name="Lin Y.-Y."/>
            <person name="Smith M.E."/>
            <person name="Ochoa-Acuna H."/>
            <person name="Chen M.-J.M."/>
            <person name="Childers C.P."/>
            <person name="Qu J."/>
            <person name="Dugan S."/>
            <person name="Lee S.L."/>
            <person name="Chao H."/>
            <person name="Dinh H."/>
            <person name="Han Y."/>
            <person name="Doddapaneni H."/>
            <person name="Worley K.C."/>
            <person name="Muzny D.M."/>
            <person name="Gibbs R.A."/>
            <person name="Richards S."/>
        </authorList>
    </citation>
    <scope>NUCLEOTIDE SEQUENCE</scope>
    <source>
        <strain evidence="2">HAZT.00-mixed</strain>
        <tissue evidence="2">Whole organism</tissue>
    </source>
</reference>
<dbReference type="Gene3D" id="2.60.40.10">
    <property type="entry name" value="Immunoglobulins"/>
    <property type="match status" value="1"/>
</dbReference>
<dbReference type="PROSITE" id="PS50835">
    <property type="entry name" value="IG_LIKE"/>
    <property type="match status" value="1"/>
</dbReference>
<reference evidence="2" key="2">
    <citation type="journal article" date="2018" name="Environ. Sci. Technol.">
        <title>The Toxicogenome of Hyalella azteca: A Model for Sediment Ecotoxicology and Evolutionary Toxicology.</title>
        <authorList>
            <person name="Poynton H.C."/>
            <person name="Hasenbein S."/>
            <person name="Benoit J.B."/>
            <person name="Sepulveda M.S."/>
            <person name="Poelchau M.F."/>
            <person name="Hughes D.S.T."/>
            <person name="Murali S.C."/>
            <person name="Chen S."/>
            <person name="Glastad K.M."/>
            <person name="Goodisman M.A.D."/>
            <person name="Werren J.H."/>
            <person name="Vineis J.H."/>
            <person name="Bowen J.L."/>
            <person name="Friedrich M."/>
            <person name="Jones J."/>
            <person name="Robertson H.M."/>
            <person name="Feyereisen R."/>
            <person name="Mechler-Hickson A."/>
            <person name="Mathers N."/>
            <person name="Lee C.E."/>
            <person name="Colbourne J.K."/>
            <person name="Biales A."/>
            <person name="Johnston J.S."/>
            <person name="Wellborn G.A."/>
            <person name="Rosendale A.J."/>
            <person name="Cridge A.G."/>
            <person name="Munoz-Torres M.C."/>
            <person name="Bain P.A."/>
            <person name="Manny A.R."/>
            <person name="Major K.M."/>
            <person name="Lambert F.N."/>
            <person name="Vulpe C.D."/>
            <person name="Tuck P."/>
            <person name="Blalock B.J."/>
            <person name="Lin Y.Y."/>
            <person name="Smith M.E."/>
            <person name="Ochoa-Acuna H."/>
            <person name="Chen M.M."/>
            <person name="Childers C.P."/>
            <person name="Qu J."/>
            <person name="Dugan S."/>
            <person name="Lee S.L."/>
            <person name="Chao H."/>
            <person name="Dinh H."/>
            <person name="Han Y."/>
            <person name="Doddapaneni H."/>
            <person name="Worley K.C."/>
            <person name="Muzny D.M."/>
            <person name="Gibbs R.A."/>
            <person name="Richards S."/>
        </authorList>
    </citation>
    <scope>NUCLEOTIDE SEQUENCE</scope>
    <source>
        <strain evidence="2">HAZT.00-mixed</strain>
        <tissue evidence="2">Whole organism</tissue>
    </source>
</reference>
<dbReference type="PANTHER" id="PTHR23278">
    <property type="entry name" value="SIDESTEP PROTEIN"/>
    <property type="match status" value="1"/>
</dbReference>
<dbReference type="InterPro" id="IPR013783">
    <property type="entry name" value="Ig-like_fold"/>
</dbReference>
<dbReference type="SUPFAM" id="SSF48726">
    <property type="entry name" value="Immunoglobulin"/>
    <property type="match status" value="1"/>
</dbReference>
<accession>A0A6A0HC20</accession>
<reference evidence="2" key="1">
    <citation type="submission" date="2014-08" db="EMBL/GenBank/DDBJ databases">
        <authorList>
            <person name="Murali S."/>
            <person name="Richards S."/>
            <person name="Bandaranaike D."/>
            <person name="Bellair M."/>
            <person name="Blankenburg K."/>
            <person name="Chao H."/>
            <person name="Dinh H."/>
            <person name="Doddapaneni H."/>
            <person name="Dugan-Rocha S."/>
            <person name="Elkadiri S."/>
            <person name="Gnanaolivu R."/>
            <person name="Hughes D."/>
            <person name="Lee S."/>
            <person name="Li M."/>
            <person name="Ming W."/>
            <person name="Munidasa M."/>
            <person name="Muniz J."/>
            <person name="Nguyen L."/>
            <person name="Osuji N."/>
            <person name="Pu L.-L."/>
            <person name="Puazo M."/>
            <person name="Skinner E."/>
            <person name="Qu C."/>
            <person name="Quiroz J."/>
            <person name="Raj R."/>
            <person name="Weissenberger G."/>
            <person name="Xin Y."/>
            <person name="Zou X."/>
            <person name="Han Y."/>
            <person name="Worley K."/>
            <person name="Muzny D."/>
            <person name="Gibbs R."/>
        </authorList>
    </citation>
    <scope>NUCLEOTIDE SEQUENCE</scope>
    <source>
        <strain evidence="2">HAZT.00-mixed</strain>
        <tissue evidence="2">Whole organism</tissue>
    </source>
</reference>
<protein>
    <recommendedName>
        <fullName evidence="1">Ig-like domain-containing protein</fullName>
    </recommendedName>
</protein>
<dbReference type="PANTHER" id="PTHR23278:SF19">
    <property type="entry name" value="OBSCURIN"/>
    <property type="match status" value="1"/>
</dbReference>
<organism evidence="2">
    <name type="scientific">Hyalella azteca</name>
    <name type="common">Amphipod</name>
    <dbReference type="NCBI Taxonomy" id="294128"/>
    <lineage>
        <taxon>Eukaryota</taxon>
        <taxon>Metazoa</taxon>
        <taxon>Ecdysozoa</taxon>
        <taxon>Arthropoda</taxon>
        <taxon>Crustacea</taxon>
        <taxon>Multicrustacea</taxon>
        <taxon>Malacostraca</taxon>
        <taxon>Eumalacostraca</taxon>
        <taxon>Peracarida</taxon>
        <taxon>Amphipoda</taxon>
        <taxon>Senticaudata</taxon>
        <taxon>Talitrida</taxon>
        <taxon>Talitroidea</taxon>
        <taxon>Hyalellidae</taxon>
        <taxon>Hyalella</taxon>
    </lineage>
</organism>
<dbReference type="EMBL" id="JQDR03002017">
    <property type="protein sequence ID" value="KAA0203262.1"/>
    <property type="molecule type" value="Genomic_DNA"/>
</dbReference>
<proteinExistence type="predicted"/>
<dbReference type="AlphaFoldDB" id="A0A6A0HC20"/>
<sequence>MYKASRPQPSVSWWSDGIKLPTKSQVMRSGDIRADLDVPEIGRSYQSKSFTCEASNNKQTQPLHKKIGLSMNCE</sequence>
<gene>
    <name evidence="2" type="ORF">HAZT_HAZT005936</name>
</gene>
<dbReference type="InterPro" id="IPR036179">
    <property type="entry name" value="Ig-like_dom_sf"/>
</dbReference>
<dbReference type="Proteomes" id="UP000711488">
    <property type="component" value="Unassembled WGS sequence"/>
</dbReference>
<name>A0A6A0HC20_HYAAZ</name>
<evidence type="ECO:0000259" key="1">
    <source>
        <dbReference type="PROSITE" id="PS50835"/>
    </source>
</evidence>
<evidence type="ECO:0000313" key="2">
    <source>
        <dbReference type="EMBL" id="KAA0203262.1"/>
    </source>
</evidence>